<name>A0A858R8L3_9PROT</name>
<reference evidence="1" key="1">
    <citation type="submission" date="2020-04" db="EMBL/GenBank/DDBJ databases">
        <title>A desert anoxygenic phototrophic bacterium fixes CO2 using RubisCO under aerobic conditions.</title>
        <authorList>
            <person name="Tang K."/>
        </authorList>
    </citation>
    <scope>NUCLEOTIDE SEQUENCE [LARGE SCALE GENOMIC DNA]</scope>
    <source>
        <strain evidence="1">MIMtkB3</strain>
    </source>
</reference>
<proteinExistence type="predicted"/>
<evidence type="ECO:0000313" key="1">
    <source>
        <dbReference type="EMBL" id="QJE73523.1"/>
    </source>
</evidence>
<organism evidence="1 2">
    <name type="scientific">Aerophototrophica crusticola</name>
    <dbReference type="NCBI Taxonomy" id="1709002"/>
    <lineage>
        <taxon>Bacteria</taxon>
        <taxon>Pseudomonadati</taxon>
        <taxon>Pseudomonadota</taxon>
        <taxon>Alphaproteobacteria</taxon>
        <taxon>Rhodospirillales</taxon>
        <taxon>Rhodospirillaceae</taxon>
        <taxon>Aerophototrophica</taxon>
    </lineage>
</organism>
<dbReference type="SUPFAM" id="SSF88723">
    <property type="entry name" value="PIN domain-like"/>
    <property type="match status" value="1"/>
</dbReference>
<dbReference type="EMBL" id="CP051775">
    <property type="protein sequence ID" value="QJE73523.1"/>
    <property type="molecule type" value="Genomic_DNA"/>
</dbReference>
<protein>
    <submittedName>
        <fullName evidence="1">PIN domain-containing protein</fullName>
    </submittedName>
</protein>
<evidence type="ECO:0000313" key="2">
    <source>
        <dbReference type="Proteomes" id="UP000501891"/>
    </source>
</evidence>
<keyword evidence="2" id="KW-1185">Reference proteome</keyword>
<dbReference type="InterPro" id="IPR029060">
    <property type="entry name" value="PIN-like_dom_sf"/>
</dbReference>
<sequence length="87" mass="9415">MFAARQIRAITTIAFLDEGAFDNAITAHWEHGLSIFDAQVWATVRRAGCTHLLTEDFQDGRSLGGITFVNPFDPANAALVDGLLPVA</sequence>
<dbReference type="AlphaFoldDB" id="A0A858R8L3"/>
<dbReference type="KEGG" id="acru:HHL28_10850"/>
<accession>A0A858R8L3</accession>
<gene>
    <name evidence="1" type="ORF">HHL28_10850</name>
</gene>
<dbReference type="Proteomes" id="UP000501891">
    <property type="component" value="Chromosome"/>
</dbReference>